<dbReference type="AlphaFoldDB" id="A0AAN6ZEI9"/>
<name>A0AAN6ZEI9_9PEZI</name>
<evidence type="ECO:0000313" key="1">
    <source>
        <dbReference type="EMBL" id="KAK4134826.1"/>
    </source>
</evidence>
<dbReference type="Proteomes" id="UP001304895">
    <property type="component" value="Unassembled WGS sequence"/>
</dbReference>
<organism evidence="1 2">
    <name type="scientific">Trichocladium antarcticum</name>
    <dbReference type="NCBI Taxonomy" id="1450529"/>
    <lineage>
        <taxon>Eukaryota</taxon>
        <taxon>Fungi</taxon>
        <taxon>Dikarya</taxon>
        <taxon>Ascomycota</taxon>
        <taxon>Pezizomycotina</taxon>
        <taxon>Sordariomycetes</taxon>
        <taxon>Sordariomycetidae</taxon>
        <taxon>Sordariales</taxon>
        <taxon>Chaetomiaceae</taxon>
        <taxon>Trichocladium</taxon>
    </lineage>
</organism>
<reference evidence="1" key="1">
    <citation type="journal article" date="2023" name="Mol. Phylogenet. Evol.">
        <title>Genome-scale phylogeny and comparative genomics of the fungal order Sordariales.</title>
        <authorList>
            <person name="Hensen N."/>
            <person name="Bonometti L."/>
            <person name="Westerberg I."/>
            <person name="Brannstrom I.O."/>
            <person name="Guillou S."/>
            <person name="Cros-Aarteil S."/>
            <person name="Calhoun S."/>
            <person name="Haridas S."/>
            <person name="Kuo A."/>
            <person name="Mondo S."/>
            <person name="Pangilinan J."/>
            <person name="Riley R."/>
            <person name="LaButti K."/>
            <person name="Andreopoulos B."/>
            <person name="Lipzen A."/>
            <person name="Chen C."/>
            <person name="Yan M."/>
            <person name="Daum C."/>
            <person name="Ng V."/>
            <person name="Clum A."/>
            <person name="Steindorff A."/>
            <person name="Ohm R.A."/>
            <person name="Martin F."/>
            <person name="Silar P."/>
            <person name="Natvig D.O."/>
            <person name="Lalanne C."/>
            <person name="Gautier V."/>
            <person name="Ament-Velasquez S.L."/>
            <person name="Kruys A."/>
            <person name="Hutchinson M.I."/>
            <person name="Powell A.J."/>
            <person name="Barry K."/>
            <person name="Miller A.N."/>
            <person name="Grigoriev I.V."/>
            <person name="Debuchy R."/>
            <person name="Gladieux P."/>
            <person name="Hiltunen Thoren M."/>
            <person name="Johannesson H."/>
        </authorList>
    </citation>
    <scope>NUCLEOTIDE SEQUENCE</scope>
    <source>
        <strain evidence="1">CBS 123565</strain>
    </source>
</reference>
<proteinExistence type="predicted"/>
<gene>
    <name evidence="1" type="ORF">BT67DRAFT_495059</name>
</gene>
<comment type="caution">
    <text evidence="1">The sequence shown here is derived from an EMBL/GenBank/DDBJ whole genome shotgun (WGS) entry which is preliminary data.</text>
</comment>
<accession>A0AAN6ZEI9</accession>
<sequence length="300" mass="32559">MDVLQPRFFADFQSQRLKIKYGPFNVPPSADDSGMKTFYLQNDPPCTDCLITSIQVGLEHPDGKQANATTNLFLHHALITNLERDSVTCPMLPEPIFSSGNERTEANICLDGTRKAGYPLSDTAQLTFAVKLMNTLASAAQDAVLAIDWEFVPSSAAAAGFRHVTPVWLDIDGMCRRHESETPVPEPHAERVGFAMDPAWTAEFGGEVLWVLSHLRDGGEELRVMRGGGTVCRSVAGYGEEGGGHLAGMGSCKGAGRVEAGERWGVQADYDFRKHAPMMKGGKVAPVMGVSLMYVLRDGQ</sequence>
<evidence type="ECO:0000313" key="2">
    <source>
        <dbReference type="Proteomes" id="UP001304895"/>
    </source>
</evidence>
<protein>
    <submittedName>
        <fullName evidence="1">Uncharacterized protein</fullName>
    </submittedName>
</protein>
<keyword evidence="2" id="KW-1185">Reference proteome</keyword>
<dbReference type="EMBL" id="MU853407">
    <property type="protein sequence ID" value="KAK4134826.1"/>
    <property type="molecule type" value="Genomic_DNA"/>
</dbReference>
<reference evidence="1" key="2">
    <citation type="submission" date="2023-05" db="EMBL/GenBank/DDBJ databases">
        <authorList>
            <consortium name="Lawrence Berkeley National Laboratory"/>
            <person name="Steindorff A."/>
            <person name="Hensen N."/>
            <person name="Bonometti L."/>
            <person name="Westerberg I."/>
            <person name="Brannstrom I.O."/>
            <person name="Guillou S."/>
            <person name="Cros-Aarteil S."/>
            <person name="Calhoun S."/>
            <person name="Haridas S."/>
            <person name="Kuo A."/>
            <person name="Mondo S."/>
            <person name="Pangilinan J."/>
            <person name="Riley R."/>
            <person name="Labutti K."/>
            <person name="Andreopoulos B."/>
            <person name="Lipzen A."/>
            <person name="Chen C."/>
            <person name="Yanf M."/>
            <person name="Daum C."/>
            <person name="Ng V."/>
            <person name="Clum A."/>
            <person name="Ohm R."/>
            <person name="Martin F."/>
            <person name="Silar P."/>
            <person name="Natvig D."/>
            <person name="Lalanne C."/>
            <person name="Gautier V."/>
            <person name="Ament-Velasquez S.L."/>
            <person name="Kruys A."/>
            <person name="Hutchinson M.I."/>
            <person name="Powell A.J."/>
            <person name="Barry K."/>
            <person name="Miller A.N."/>
            <person name="Grigoriev I.V."/>
            <person name="Debuchy R."/>
            <person name="Gladieux P."/>
            <person name="Thoren M.H."/>
            <person name="Johannesson H."/>
        </authorList>
    </citation>
    <scope>NUCLEOTIDE SEQUENCE</scope>
    <source>
        <strain evidence="1">CBS 123565</strain>
    </source>
</reference>